<evidence type="ECO:0000256" key="5">
    <source>
        <dbReference type="ARBA" id="ARBA00023124"/>
    </source>
</evidence>
<evidence type="ECO:0000313" key="10">
    <source>
        <dbReference type="Proteomes" id="UP000053750"/>
    </source>
</evidence>
<evidence type="ECO:0000256" key="3">
    <source>
        <dbReference type="ARBA" id="ARBA00022763"/>
    </source>
</evidence>
<keyword evidence="4 8" id="KW-0378">Hydrolase</keyword>
<protein>
    <recommendedName>
        <fullName evidence="8">Abasic site processing protein</fullName>
        <ecNumber evidence="8">3.4.-.-</ecNumber>
    </recommendedName>
</protein>
<evidence type="ECO:0000256" key="6">
    <source>
        <dbReference type="ARBA" id="ARBA00023125"/>
    </source>
</evidence>
<proteinExistence type="inferred from homology"/>
<dbReference type="GO" id="GO:0016829">
    <property type="term" value="F:lyase activity"/>
    <property type="evidence" value="ECO:0007669"/>
    <property type="project" value="UniProtKB-KW"/>
</dbReference>
<dbReference type="EMBL" id="JFHU01000147">
    <property type="protein sequence ID" value="EXX87712.1"/>
    <property type="molecule type" value="Genomic_DNA"/>
</dbReference>
<sequence length="208" mass="23557">MNESFALTAGLEEIRDHFEINKVIAVHEPRSRIEPTEDVPIIVGRKRERMLVESRWGLFPFWAKDSVHADLSGVLSKPIFDRIVKKQRCVVPGTALTRRMQDDGKVKRQALLTVKDRALFGMAGIYEERIDPRGGLHRSFTIVTTAPAGEAGAYFSGVPLFLEPETREAWLDPSLRDKTLWQNRLGPIGADRLKLVLETTEPAPLFFH</sequence>
<dbReference type="PANTHER" id="PTHR13604:SF0">
    <property type="entry name" value="ABASIC SITE PROCESSING PROTEIN HMCES"/>
    <property type="match status" value="1"/>
</dbReference>
<evidence type="ECO:0000256" key="1">
    <source>
        <dbReference type="ARBA" id="ARBA00008136"/>
    </source>
</evidence>
<keyword evidence="6" id="KW-0238">DNA-binding</keyword>
<dbReference type="GO" id="GO:0008233">
    <property type="term" value="F:peptidase activity"/>
    <property type="evidence" value="ECO:0007669"/>
    <property type="project" value="UniProtKB-KW"/>
</dbReference>
<evidence type="ECO:0000313" key="9">
    <source>
        <dbReference type="EMBL" id="EXX87712.1"/>
    </source>
</evidence>
<dbReference type="AlphaFoldDB" id="A0A9W5W749"/>
<reference evidence="9 10" key="1">
    <citation type="submission" date="2014-02" db="EMBL/GenBank/DDBJ databases">
        <title>Genome sequence of Paenibacillus darwinianus reveals adaptive mechanisms for survival in Antarctic soils.</title>
        <authorList>
            <person name="Dsouza M."/>
            <person name="Taylor M.W."/>
            <person name="Turner S.J."/>
            <person name="Aislabie J."/>
        </authorList>
    </citation>
    <scope>NUCLEOTIDE SEQUENCE [LARGE SCALE GENOMIC DNA]</scope>
    <source>
        <strain evidence="9 10">CE1</strain>
    </source>
</reference>
<dbReference type="OrthoDB" id="9782620at2"/>
<keyword evidence="7" id="KW-0456">Lyase</keyword>
<dbReference type="InterPro" id="IPR003738">
    <property type="entry name" value="SRAP"/>
</dbReference>
<dbReference type="Gene3D" id="3.90.1680.10">
    <property type="entry name" value="SOS response associated peptidase-like"/>
    <property type="match status" value="1"/>
</dbReference>
<evidence type="ECO:0000256" key="8">
    <source>
        <dbReference type="RuleBase" id="RU364100"/>
    </source>
</evidence>
<dbReference type="RefSeq" id="WP_036579503.1">
    <property type="nucleotide sequence ID" value="NZ_KK082127.1"/>
</dbReference>
<dbReference type="InterPro" id="IPR036590">
    <property type="entry name" value="SRAP-like"/>
</dbReference>
<keyword evidence="5" id="KW-0190">Covalent protein-DNA linkage</keyword>
<dbReference type="SUPFAM" id="SSF143081">
    <property type="entry name" value="BB1717-like"/>
    <property type="match status" value="1"/>
</dbReference>
<dbReference type="PANTHER" id="PTHR13604">
    <property type="entry name" value="DC12-RELATED"/>
    <property type="match status" value="1"/>
</dbReference>
<keyword evidence="3" id="KW-0227">DNA damage</keyword>
<evidence type="ECO:0000256" key="4">
    <source>
        <dbReference type="ARBA" id="ARBA00022801"/>
    </source>
</evidence>
<comment type="caution">
    <text evidence="9">The sequence shown here is derived from an EMBL/GenBank/DDBJ whole genome shotgun (WGS) entry which is preliminary data.</text>
</comment>
<dbReference type="EC" id="3.4.-.-" evidence="8"/>
<accession>A0A9W5W749</accession>
<dbReference type="Proteomes" id="UP000053750">
    <property type="component" value="Unassembled WGS sequence"/>
</dbReference>
<comment type="similarity">
    <text evidence="1 8">Belongs to the SOS response-associated peptidase family.</text>
</comment>
<organism evidence="9 10">
    <name type="scientific">Paenibacillus darwinianus</name>
    <dbReference type="NCBI Taxonomy" id="1380763"/>
    <lineage>
        <taxon>Bacteria</taxon>
        <taxon>Bacillati</taxon>
        <taxon>Bacillota</taxon>
        <taxon>Bacilli</taxon>
        <taxon>Bacillales</taxon>
        <taxon>Paenibacillaceae</taxon>
        <taxon>Paenibacillus</taxon>
    </lineage>
</organism>
<dbReference type="GO" id="GO:0106300">
    <property type="term" value="P:protein-DNA covalent cross-linking repair"/>
    <property type="evidence" value="ECO:0007669"/>
    <property type="project" value="InterPro"/>
</dbReference>
<evidence type="ECO:0000256" key="7">
    <source>
        <dbReference type="ARBA" id="ARBA00023239"/>
    </source>
</evidence>
<dbReference type="GO" id="GO:0003697">
    <property type="term" value="F:single-stranded DNA binding"/>
    <property type="evidence" value="ECO:0007669"/>
    <property type="project" value="InterPro"/>
</dbReference>
<name>A0A9W5W749_9BACL</name>
<keyword evidence="2 8" id="KW-0645">Protease</keyword>
<gene>
    <name evidence="9" type="ORF">BG53_03550</name>
</gene>
<evidence type="ECO:0000256" key="2">
    <source>
        <dbReference type="ARBA" id="ARBA00022670"/>
    </source>
</evidence>
<dbReference type="Pfam" id="PF02586">
    <property type="entry name" value="SRAP"/>
    <property type="match status" value="1"/>
</dbReference>
<keyword evidence="10" id="KW-1185">Reference proteome</keyword>
<dbReference type="GO" id="GO:0006508">
    <property type="term" value="P:proteolysis"/>
    <property type="evidence" value="ECO:0007669"/>
    <property type="project" value="UniProtKB-KW"/>
</dbReference>